<dbReference type="EMBL" id="JALJOV010001605">
    <property type="protein sequence ID" value="KAK9845608.1"/>
    <property type="molecule type" value="Genomic_DNA"/>
</dbReference>
<keyword evidence="4" id="KW-1185">Reference proteome</keyword>
<dbReference type="PANTHER" id="PTHR33372:SF2">
    <property type="entry name" value="PROTEIN CHAPERONE-LIKE PROTEIN OF POR1, CHLOROPLASTIC"/>
    <property type="match status" value="1"/>
</dbReference>
<dbReference type="Proteomes" id="UP001485043">
    <property type="component" value="Unassembled WGS sequence"/>
</dbReference>
<keyword evidence="2" id="KW-0812">Transmembrane</keyword>
<evidence type="ECO:0000313" key="4">
    <source>
        <dbReference type="Proteomes" id="UP001485043"/>
    </source>
</evidence>
<feature type="compositionally biased region" description="Polar residues" evidence="1">
    <location>
        <begin position="1"/>
        <end position="20"/>
    </location>
</feature>
<evidence type="ECO:0000256" key="1">
    <source>
        <dbReference type="SAM" id="MobiDB-lite"/>
    </source>
</evidence>
<organism evidence="3 4">
    <name type="scientific">Apatococcus fuscideae</name>
    <dbReference type="NCBI Taxonomy" id="2026836"/>
    <lineage>
        <taxon>Eukaryota</taxon>
        <taxon>Viridiplantae</taxon>
        <taxon>Chlorophyta</taxon>
        <taxon>core chlorophytes</taxon>
        <taxon>Trebouxiophyceae</taxon>
        <taxon>Chlorellales</taxon>
        <taxon>Chlorellaceae</taxon>
        <taxon>Apatococcus</taxon>
    </lineage>
</organism>
<keyword evidence="2" id="KW-1133">Transmembrane helix</keyword>
<sequence length="278" mass="30021">MASWTLLQNNSGSLGEQSRSAAVHLGTARPQQQVKASRCTHQCKRRRTLQVHASAAGAASSGEDPYKVLGLSQGAPADAFDRAYKRKRAENKFNEKELERIEAAHSTLMMSALSARLKGGATSDVSKQVKFADRPAFFPWRPRRYNAEKRIMSGTGVAYALLAAWGLMLPLTAGTRPVIGASVIGCIANLYKLNQIFPSGGKYGATDREKKQGTSNLIRGICLALGATFLGCALTFTIPDAIANALNVAMPIWFYESERSLIAVGAATANFIMTAFFR</sequence>
<gene>
    <name evidence="3" type="ORF">WJX84_010975</name>
</gene>
<accession>A0AAW1SIU8</accession>
<proteinExistence type="predicted"/>
<dbReference type="PANTHER" id="PTHR33372">
    <property type="match status" value="1"/>
</dbReference>
<feature type="transmembrane region" description="Helical" evidence="2">
    <location>
        <begin position="178"/>
        <end position="197"/>
    </location>
</feature>
<evidence type="ECO:0000256" key="2">
    <source>
        <dbReference type="SAM" id="Phobius"/>
    </source>
</evidence>
<dbReference type="GO" id="GO:0031969">
    <property type="term" value="C:chloroplast membrane"/>
    <property type="evidence" value="ECO:0007669"/>
    <property type="project" value="TreeGrafter"/>
</dbReference>
<dbReference type="AlphaFoldDB" id="A0AAW1SIU8"/>
<keyword evidence="2" id="KW-0472">Membrane</keyword>
<feature type="transmembrane region" description="Helical" evidence="2">
    <location>
        <begin position="217"/>
        <end position="239"/>
    </location>
</feature>
<dbReference type="InterPro" id="IPR021788">
    <property type="entry name" value="CPP1-like"/>
</dbReference>
<dbReference type="Pfam" id="PF11833">
    <property type="entry name" value="CPP1-like"/>
    <property type="match status" value="1"/>
</dbReference>
<reference evidence="3 4" key="1">
    <citation type="journal article" date="2024" name="Nat. Commun.">
        <title>Phylogenomics reveals the evolutionary origins of lichenization in chlorophyte algae.</title>
        <authorList>
            <person name="Puginier C."/>
            <person name="Libourel C."/>
            <person name="Otte J."/>
            <person name="Skaloud P."/>
            <person name="Haon M."/>
            <person name="Grisel S."/>
            <person name="Petersen M."/>
            <person name="Berrin J.G."/>
            <person name="Delaux P.M."/>
            <person name="Dal Grande F."/>
            <person name="Keller J."/>
        </authorList>
    </citation>
    <scope>NUCLEOTIDE SEQUENCE [LARGE SCALE GENOMIC DNA]</scope>
    <source>
        <strain evidence="3 4">SAG 2523</strain>
    </source>
</reference>
<evidence type="ECO:0000313" key="3">
    <source>
        <dbReference type="EMBL" id="KAK9845608.1"/>
    </source>
</evidence>
<feature type="transmembrane region" description="Helical" evidence="2">
    <location>
        <begin position="259"/>
        <end position="277"/>
    </location>
</feature>
<feature type="transmembrane region" description="Helical" evidence="2">
    <location>
        <begin position="151"/>
        <end position="172"/>
    </location>
</feature>
<feature type="region of interest" description="Disordered" evidence="1">
    <location>
        <begin position="1"/>
        <end position="21"/>
    </location>
</feature>
<name>A0AAW1SIU8_9CHLO</name>
<protein>
    <submittedName>
        <fullName evidence="3">Uncharacterized protein</fullName>
    </submittedName>
</protein>
<comment type="caution">
    <text evidence="3">The sequence shown here is derived from an EMBL/GenBank/DDBJ whole genome shotgun (WGS) entry which is preliminary data.</text>
</comment>